<evidence type="ECO:0000313" key="3">
    <source>
        <dbReference type="EMBL" id="QDY69310.1"/>
    </source>
</evidence>
<dbReference type="Proteomes" id="UP000318483">
    <property type="component" value="Chromosome"/>
</dbReference>
<protein>
    <recommendedName>
        <fullName evidence="5">Mobilization protein</fullName>
    </recommendedName>
</protein>
<evidence type="ECO:0000313" key="4">
    <source>
        <dbReference type="Proteomes" id="UP000318483"/>
    </source>
</evidence>
<dbReference type="KEGG" id="lit:FPZ52_06485"/>
<gene>
    <name evidence="3" type="ORF">FPZ52_06485</name>
</gene>
<keyword evidence="4" id="KW-1185">Reference proteome</keyword>
<dbReference type="RefSeq" id="WP_146364689.1">
    <property type="nucleotide sequence ID" value="NZ_CP042261.1"/>
</dbReference>
<dbReference type="OrthoDB" id="7581460at2"/>
<feature type="region of interest" description="Disordered" evidence="2">
    <location>
        <begin position="176"/>
        <end position="201"/>
    </location>
</feature>
<accession>A0A5B8J4U4</accession>
<dbReference type="Gene3D" id="3.30.930.30">
    <property type="match status" value="1"/>
</dbReference>
<evidence type="ECO:0000256" key="2">
    <source>
        <dbReference type="SAM" id="MobiDB-lite"/>
    </source>
</evidence>
<feature type="coiled-coil region" evidence="1">
    <location>
        <begin position="272"/>
        <end position="331"/>
    </location>
</feature>
<dbReference type="AlphaFoldDB" id="A0A5B8J4U4"/>
<organism evidence="3 4">
    <name type="scientific">Qingshengfaniella alkalisoli</name>
    <dbReference type="NCBI Taxonomy" id="2599296"/>
    <lineage>
        <taxon>Bacteria</taxon>
        <taxon>Pseudomonadati</taxon>
        <taxon>Pseudomonadota</taxon>
        <taxon>Alphaproteobacteria</taxon>
        <taxon>Rhodobacterales</taxon>
        <taxon>Paracoccaceae</taxon>
        <taxon>Qingshengfaniella</taxon>
    </lineage>
</organism>
<sequence length="357" mass="40894">MRHYLRIMGNVNNDNLGMVGAVRQQALKFSDLARAEKHGKREDESSQRRRVRDDGPLIYGSIDLAAARARHMDGVKQSGRTACIHALVQFPTGLIDGTDPDQQLKMLHHTVRFLNKFHGGDAVFAARLDRDEKGRHTVDAFLLPKYDYRYKDGRIVKKASVSKFSKEHARAMYHKTDKKTGKPILDPRTGKPIPRDDTRAQGSALQSAFFEYLRDEMGLDRVMPPQRKKFTVMDRLEPEEYGLLKDRQRFRELAQNFSKADKIARTRNKRCAEENSHEAKSLELKNAALSAERKHFTEERLAFEKFAAQRLATMEEREANLRRSAKTVRNAIISSGLGVSRSLNKILDQAFESQDVR</sequence>
<keyword evidence="1" id="KW-0175">Coiled coil</keyword>
<name>A0A5B8J4U4_9RHOB</name>
<proteinExistence type="predicted"/>
<dbReference type="EMBL" id="CP042261">
    <property type="protein sequence ID" value="QDY69310.1"/>
    <property type="molecule type" value="Genomic_DNA"/>
</dbReference>
<reference evidence="3 4" key="1">
    <citation type="submission" date="2019-07" db="EMBL/GenBank/DDBJ databases">
        <title>Litoreibacter alkalisoli sp. nov., isolated from saline-alkaline soil.</title>
        <authorList>
            <person name="Wang S."/>
            <person name="Xu L."/>
            <person name="Xing Y.-T."/>
            <person name="Sun J.-Q."/>
        </authorList>
    </citation>
    <scope>NUCLEOTIDE SEQUENCE [LARGE SCALE GENOMIC DNA]</scope>
    <source>
        <strain evidence="3 4">LN3S51</strain>
    </source>
</reference>
<evidence type="ECO:0000256" key="1">
    <source>
        <dbReference type="SAM" id="Coils"/>
    </source>
</evidence>
<evidence type="ECO:0008006" key="5">
    <source>
        <dbReference type="Google" id="ProtNLM"/>
    </source>
</evidence>